<dbReference type="InterPro" id="IPR034291">
    <property type="entry name" value="TMP_synthase"/>
</dbReference>
<comment type="catalytic activity">
    <reaction evidence="7 9 10">
        <text>2-(2-carboxy-4-methylthiazol-5-yl)ethyl phosphate + 4-amino-2-methyl-5-(diphosphooxymethyl)pyrimidine + 2 H(+) = thiamine phosphate + CO2 + diphosphate</text>
        <dbReference type="Rhea" id="RHEA:47848"/>
        <dbReference type="ChEBI" id="CHEBI:15378"/>
        <dbReference type="ChEBI" id="CHEBI:16526"/>
        <dbReference type="ChEBI" id="CHEBI:33019"/>
        <dbReference type="ChEBI" id="CHEBI:37575"/>
        <dbReference type="ChEBI" id="CHEBI:57841"/>
        <dbReference type="ChEBI" id="CHEBI:62890"/>
        <dbReference type="EC" id="2.5.1.3"/>
    </reaction>
</comment>
<feature type="binding site" evidence="9">
    <location>
        <begin position="29"/>
        <end position="33"/>
    </location>
    <ligand>
        <name>4-amino-2-methyl-5-(diphosphooxymethyl)pyrimidine</name>
        <dbReference type="ChEBI" id="CHEBI:57841"/>
    </ligand>
</feature>
<evidence type="ECO:0000256" key="10">
    <source>
        <dbReference type="RuleBase" id="RU003826"/>
    </source>
</evidence>
<dbReference type="SUPFAM" id="SSF51391">
    <property type="entry name" value="Thiamin phosphate synthase"/>
    <property type="match status" value="1"/>
</dbReference>
<dbReference type="GO" id="GO:0000287">
    <property type="term" value="F:magnesium ion binding"/>
    <property type="evidence" value="ECO:0007669"/>
    <property type="project" value="UniProtKB-UniRule"/>
</dbReference>
<keyword evidence="4 9" id="KW-0460">Magnesium</keyword>
<sequence>MISQLQYISQSPHLENIAAACDAGCNWIQLRVKNKPLPEVASLAEEARRICEGYNATLIINDHPQIAAQVNAHGVHVGQEDMSVAAARQIAGNGRLVGGTANTFDQIRVHAENLATYVGVGPFRFTATKERLSPILGLEGYKQILAAMKEARINLPLIAIGGLTLEDIPDLVAAGVHGIAVSGLITNAADRAATVKKIYQLLNA</sequence>
<dbReference type="OrthoDB" id="9812206at2"/>
<evidence type="ECO:0000259" key="12">
    <source>
        <dbReference type="Pfam" id="PF02581"/>
    </source>
</evidence>
<keyword evidence="14" id="KW-1185">Reference proteome</keyword>
<dbReference type="InterPro" id="IPR022998">
    <property type="entry name" value="ThiamineP_synth_TenI"/>
</dbReference>
<dbReference type="PANTHER" id="PTHR20857">
    <property type="entry name" value="THIAMINE-PHOSPHATE PYROPHOSPHORYLASE"/>
    <property type="match status" value="1"/>
</dbReference>
<gene>
    <name evidence="9" type="primary">thiE</name>
    <name evidence="13" type="ORF">SAMN05660909_04917</name>
</gene>
<dbReference type="RefSeq" id="WP_089765113.1">
    <property type="nucleotide sequence ID" value="NZ_BKAT01000052.1"/>
</dbReference>
<comment type="similarity">
    <text evidence="9 10">Belongs to the thiamine-phosphate synthase family.</text>
</comment>
<evidence type="ECO:0000313" key="14">
    <source>
        <dbReference type="Proteomes" id="UP000199656"/>
    </source>
</evidence>
<comment type="function">
    <text evidence="9">Condenses 4-methyl-5-(beta-hydroxyethyl)thiazole monophosphate (THZ-P) and 2-methyl-4-amino-5-hydroxymethyl pyrimidine pyrophosphate (HMP-PP) to form thiamine monophosphate (TMP).</text>
</comment>
<comment type="catalytic activity">
    <reaction evidence="8 9 10">
        <text>2-[(2R,5Z)-2-carboxy-4-methylthiazol-5(2H)-ylidene]ethyl phosphate + 4-amino-2-methyl-5-(diphosphooxymethyl)pyrimidine + 2 H(+) = thiamine phosphate + CO2 + diphosphate</text>
        <dbReference type="Rhea" id="RHEA:47844"/>
        <dbReference type="ChEBI" id="CHEBI:15378"/>
        <dbReference type="ChEBI" id="CHEBI:16526"/>
        <dbReference type="ChEBI" id="CHEBI:33019"/>
        <dbReference type="ChEBI" id="CHEBI:37575"/>
        <dbReference type="ChEBI" id="CHEBI:57841"/>
        <dbReference type="ChEBI" id="CHEBI:62899"/>
        <dbReference type="EC" id="2.5.1.3"/>
    </reaction>
</comment>
<evidence type="ECO:0000256" key="3">
    <source>
        <dbReference type="ARBA" id="ARBA00022723"/>
    </source>
</evidence>
<comment type="caution">
    <text evidence="9">Lacks conserved residue(s) required for the propagation of feature annotation.</text>
</comment>
<dbReference type="NCBIfam" id="TIGR00693">
    <property type="entry name" value="thiE"/>
    <property type="match status" value="1"/>
</dbReference>
<feature type="binding site" evidence="9">
    <location>
        <position position="81"/>
    </location>
    <ligand>
        <name>Mg(2+)</name>
        <dbReference type="ChEBI" id="CHEBI:18420"/>
    </ligand>
</feature>
<organism evidence="13 14">
    <name type="scientific">Chitinophaga terrae</name>
    <name type="common">ex Kim and Jung 2007</name>
    <dbReference type="NCBI Taxonomy" id="408074"/>
    <lineage>
        <taxon>Bacteria</taxon>
        <taxon>Pseudomonadati</taxon>
        <taxon>Bacteroidota</taxon>
        <taxon>Chitinophagia</taxon>
        <taxon>Chitinophagales</taxon>
        <taxon>Chitinophagaceae</taxon>
        <taxon>Chitinophaga</taxon>
    </lineage>
</organism>
<feature type="binding site" evidence="9">
    <location>
        <position position="100"/>
    </location>
    <ligand>
        <name>4-amino-2-methyl-5-(diphosphooxymethyl)pyrimidine</name>
        <dbReference type="ChEBI" id="CHEBI:57841"/>
    </ligand>
</feature>
<reference evidence="14" key="1">
    <citation type="submission" date="2016-10" db="EMBL/GenBank/DDBJ databases">
        <authorList>
            <person name="Varghese N."/>
            <person name="Submissions S."/>
        </authorList>
    </citation>
    <scope>NUCLEOTIDE SEQUENCE [LARGE SCALE GENOMIC DNA]</scope>
    <source>
        <strain evidence="14">DSM 23920</strain>
    </source>
</reference>
<feature type="binding site" evidence="9">
    <location>
        <begin position="126"/>
        <end position="128"/>
    </location>
    <ligand>
        <name>2-[(2R,5Z)-2-carboxy-4-methylthiazol-5(2H)-ylidene]ethyl phosphate</name>
        <dbReference type="ChEBI" id="CHEBI:62899"/>
    </ligand>
</feature>
<dbReference type="EC" id="2.5.1.3" evidence="9"/>
<dbReference type="UniPathway" id="UPA00060">
    <property type="reaction ID" value="UER00141"/>
</dbReference>
<dbReference type="GO" id="GO:0009229">
    <property type="term" value="P:thiamine diphosphate biosynthetic process"/>
    <property type="evidence" value="ECO:0007669"/>
    <property type="project" value="UniProtKB-UniRule"/>
</dbReference>
<dbReference type="GO" id="GO:0009228">
    <property type="term" value="P:thiamine biosynthetic process"/>
    <property type="evidence" value="ECO:0007669"/>
    <property type="project" value="UniProtKB-KW"/>
</dbReference>
<dbReference type="EMBL" id="FNRL01000032">
    <property type="protein sequence ID" value="SEB04122.1"/>
    <property type="molecule type" value="Genomic_DNA"/>
</dbReference>
<dbReference type="PANTHER" id="PTHR20857:SF15">
    <property type="entry name" value="THIAMINE-PHOSPHATE SYNTHASE"/>
    <property type="match status" value="1"/>
</dbReference>
<feature type="binding site" evidence="9">
    <location>
        <position position="62"/>
    </location>
    <ligand>
        <name>Mg(2+)</name>
        <dbReference type="ChEBI" id="CHEBI:18420"/>
    </ligand>
</feature>
<evidence type="ECO:0000256" key="4">
    <source>
        <dbReference type="ARBA" id="ARBA00022842"/>
    </source>
</evidence>
<keyword evidence="2 9" id="KW-0808">Transferase</keyword>
<evidence type="ECO:0000256" key="7">
    <source>
        <dbReference type="ARBA" id="ARBA00047851"/>
    </source>
</evidence>
<dbReference type="AlphaFoldDB" id="A0A1H4G5Z7"/>
<evidence type="ECO:0000256" key="8">
    <source>
        <dbReference type="ARBA" id="ARBA00047883"/>
    </source>
</evidence>
<evidence type="ECO:0000256" key="6">
    <source>
        <dbReference type="ARBA" id="ARBA00047334"/>
    </source>
</evidence>
<evidence type="ECO:0000256" key="9">
    <source>
        <dbReference type="HAMAP-Rule" id="MF_00097"/>
    </source>
</evidence>
<keyword evidence="3 9" id="KW-0479">Metal-binding</keyword>
<feature type="binding site" evidence="9">
    <location>
        <position position="61"/>
    </location>
    <ligand>
        <name>4-amino-2-methyl-5-(diphosphooxymethyl)pyrimidine</name>
        <dbReference type="ChEBI" id="CHEBI:57841"/>
    </ligand>
</feature>
<proteinExistence type="inferred from homology"/>
<comment type="catalytic activity">
    <reaction evidence="6 9 10">
        <text>4-methyl-5-(2-phosphooxyethyl)-thiazole + 4-amino-2-methyl-5-(diphosphooxymethyl)pyrimidine + H(+) = thiamine phosphate + diphosphate</text>
        <dbReference type="Rhea" id="RHEA:22328"/>
        <dbReference type="ChEBI" id="CHEBI:15378"/>
        <dbReference type="ChEBI" id="CHEBI:33019"/>
        <dbReference type="ChEBI" id="CHEBI:37575"/>
        <dbReference type="ChEBI" id="CHEBI:57841"/>
        <dbReference type="ChEBI" id="CHEBI:58296"/>
        <dbReference type="EC" id="2.5.1.3"/>
    </reaction>
</comment>
<dbReference type="Gene3D" id="3.20.20.70">
    <property type="entry name" value="Aldolase class I"/>
    <property type="match status" value="1"/>
</dbReference>
<keyword evidence="5 9" id="KW-0784">Thiamine biosynthesis</keyword>
<dbReference type="STRING" id="408074.SAMN05660909_04917"/>
<comment type="cofactor">
    <cofactor evidence="9">
        <name>Mg(2+)</name>
        <dbReference type="ChEBI" id="CHEBI:18420"/>
    </cofactor>
    <text evidence="9">Binds 1 Mg(2+) ion per subunit.</text>
</comment>
<feature type="binding site" evidence="9">
    <location>
        <position position="162"/>
    </location>
    <ligand>
        <name>2-[(2R,5Z)-2-carboxy-4-methylthiazol-5(2H)-ylidene]ethyl phosphate</name>
        <dbReference type="ChEBI" id="CHEBI:62899"/>
    </ligand>
</feature>
<dbReference type="GO" id="GO:0004789">
    <property type="term" value="F:thiamine-phosphate diphosphorylase activity"/>
    <property type="evidence" value="ECO:0007669"/>
    <property type="project" value="UniProtKB-UniRule"/>
</dbReference>
<evidence type="ECO:0000313" key="13">
    <source>
        <dbReference type="EMBL" id="SEB04122.1"/>
    </source>
</evidence>
<feature type="domain" description="Thiamine phosphate synthase/TenI" evidence="12">
    <location>
        <begin position="10"/>
        <end position="182"/>
    </location>
</feature>
<evidence type="ECO:0000256" key="1">
    <source>
        <dbReference type="ARBA" id="ARBA00005165"/>
    </source>
</evidence>
<feature type="binding site" evidence="9">
    <location>
        <position position="129"/>
    </location>
    <ligand>
        <name>4-amino-2-methyl-5-(diphosphooxymethyl)pyrimidine</name>
        <dbReference type="ChEBI" id="CHEBI:57841"/>
    </ligand>
</feature>
<name>A0A1H4G5Z7_9BACT</name>
<dbReference type="InterPro" id="IPR013785">
    <property type="entry name" value="Aldolase_TIM"/>
</dbReference>
<dbReference type="Pfam" id="PF02581">
    <property type="entry name" value="TMP-TENI"/>
    <property type="match status" value="1"/>
</dbReference>
<comment type="pathway">
    <text evidence="1 9 11">Cofactor biosynthesis; thiamine diphosphate biosynthesis; thiamine phosphate from 4-amino-2-methyl-5-diphosphomethylpyrimidine and 4-methyl-5-(2-phosphoethyl)-thiazole: step 1/1.</text>
</comment>
<dbReference type="HAMAP" id="MF_00097">
    <property type="entry name" value="TMP_synthase"/>
    <property type="match status" value="1"/>
</dbReference>
<dbReference type="GO" id="GO:0005737">
    <property type="term" value="C:cytoplasm"/>
    <property type="evidence" value="ECO:0007669"/>
    <property type="project" value="TreeGrafter"/>
</dbReference>
<dbReference type="InterPro" id="IPR036206">
    <property type="entry name" value="ThiamineP_synth_sf"/>
</dbReference>
<evidence type="ECO:0000256" key="11">
    <source>
        <dbReference type="RuleBase" id="RU004253"/>
    </source>
</evidence>
<evidence type="ECO:0000256" key="2">
    <source>
        <dbReference type="ARBA" id="ARBA00022679"/>
    </source>
</evidence>
<protein>
    <recommendedName>
        <fullName evidence="9">Thiamine-phosphate synthase</fullName>
        <shortName evidence="9">TP synthase</shortName>
        <shortName evidence="9">TPS</shortName>
        <ecNumber evidence="9">2.5.1.3</ecNumber>
    </recommendedName>
    <alternativeName>
        <fullName evidence="9">Thiamine-phosphate pyrophosphorylase</fullName>
        <shortName evidence="9">TMP pyrophosphorylase</shortName>
        <shortName evidence="9">TMP-PPase</shortName>
    </alternativeName>
</protein>
<dbReference type="CDD" id="cd00564">
    <property type="entry name" value="TMP_TenI"/>
    <property type="match status" value="1"/>
</dbReference>
<evidence type="ECO:0000256" key="5">
    <source>
        <dbReference type="ARBA" id="ARBA00022977"/>
    </source>
</evidence>
<dbReference type="NCBIfam" id="NF000736">
    <property type="entry name" value="PRK00043.2-3"/>
    <property type="match status" value="1"/>
</dbReference>
<accession>A0A1H4G5Z7</accession>
<dbReference type="Proteomes" id="UP000199656">
    <property type="component" value="Unassembled WGS sequence"/>
</dbReference>